<dbReference type="InParanoid" id="A0A0C3EVE8"/>
<evidence type="ECO:0000313" key="2">
    <source>
        <dbReference type="Proteomes" id="UP000054166"/>
    </source>
</evidence>
<keyword evidence="2" id="KW-1185">Reference proteome</keyword>
<dbReference type="EMBL" id="KN833210">
    <property type="protein sequence ID" value="KIM71796.1"/>
    <property type="molecule type" value="Genomic_DNA"/>
</dbReference>
<protein>
    <submittedName>
        <fullName evidence="1">Uncharacterized protein</fullName>
    </submittedName>
</protein>
<evidence type="ECO:0000313" key="1">
    <source>
        <dbReference type="EMBL" id="KIM71796.1"/>
    </source>
</evidence>
<dbReference type="HOGENOM" id="CLU_1886549_0_0_1"/>
<gene>
    <name evidence="1" type="ORF">PILCRDRAFT_16721</name>
</gene>
<name>A0A0C3EVE8_PILCF</name>
<reference evidence="2" key="2">
    <citation type="submission" date="2015-01" db="EMBL/GenBank/DDBJ databases">
        <title>Evolutionary Origins and Diversification of the Mycorrhizal Mutualists.</title>
        <authorList>
            <consortium name="DOE Joint Genome Institute"/>
            <consortium name="Mycorrhizal Genomics Consortium"/>
            <person name="Kohler A."/>
            <person name="Kuo A."/>
            <person name="Nagy L.G."/>
            <person name="Floudas D."/>
            <person name="Copeland A."/>
            <person name="Barry K.W."/>
            <person name="Cichocki N."/>
            <person name="Veneault-Fourrey C."/>
            <person name="LaButti K."/>
            <person name="Lindquist E.A."/>
            <person name="Lipzen A."/>
            <person name="Lundell T."/>
            <person name="Morin E."/>
            <person name="Murat C."/>
            <person name="Riley R."/>
            <person name="Ohm R."/>
            <person name="Sun H."/>
            <person name="Tunlid A."/>
            <person name="Henrissat B."/>
            <person name="Grigoriev I.V."/>
            <person name="Hibbett D.S."/>
            <person name="Martin F."/>
        </authorList>
    </citation>
    <scope>NUCLEOTIDE SEQUENCE [LARGE SCALE GENOMIC DNA]</scope>
    <source>
        <strain evidence="2">F 1598</strain>
    </source>
</reference>
<proteinExistence type="predicted"/>
<organism evidence="1 2">
    <name type="scientific">Piloderma croceum (strain F 1598)</name>
    <dbReference type="NCBI Taxonomy" id="765440"/>
    <lineage>
        <taxon>Eukaryota</taxon>
        <taxon>Fungi</taxon>
        <taxon>Dikarya</taxon>
        <taxon>Basidiomycota</taxon>
        <taxon>Agaricomycotina</taxon>
        <taxon>Agaricomycetes</taxon>
        <taxon>Agaricomycetidae</taxon>
        <taxon>Atheliales</taxon>
        <taxon>Atheliaceae</taxon>
        <taxon>Piloderma</taxon>
    </lineage>
</organism>
<accession>A0A0C3EVE8</accession>
<reference evidence="1 2" key="1">
    <citation type="submission" date="2014-04" db="EMBL/GenBank/DDBJ databases">
        <authorList>
            <consortium name="DOE Joint Genome Institute"/>
            <person name="Kuo A."/>
            <person name="Tarkka M."/>
            <person name="Buscot F."/>
            <person name="Kohler A."/>
            <person name="Nagy L.G."/>
            <person name="Floudas D."/>
            <person name="Copeland A."/>
            <person name="Barry K.W."/>
            <person name="Cichocki N."/>
            <person name="Veneault-Fourrey C."/>
            <person name="LaButti K."/>
            <person name="Lindquist E.A."/>
            <person name="Lipzen A."/>
            <person name="Lundell T."/>
            <person name="Morin E."/>
            <person name="Murat C."/>
            <person name="Sun H."/>
            <person name="Tunlid A."/>
            <person name="Henrissat B."/>
            <person name="Grigoriev I.V."/>
            <person name="Hibbett D.S."/>
            <person name="Martin F."/>
            <person name="Nordberg H.P."/>
            <person name="Cantor M.N."/>
            <person name="Hua S.X."/>
        </authorList>
    </citation>
    <scope>NUCLEOTIDE SEQUENCE [LARGE SCALE GENOMIC DNA]</scope>
    <source>
        <strain evidence="1 2">F 1598</strain>
    </source>
</reference>
<dbReference type="AlphaFoldDB" id="A0A0C3EVE8"/>
<dbReference type="Proteomes" id="UP000054166">
    <property type="component" value="Unassembled WGS sequence"/>
</dbReference>
<sequence length="135" mass="15192">MLKKLTASKCSQLLEQRKDFLTCGCLTDVTLLDLYLWKTWTASNNTGQSEGLCNQCINPHTRLFIAGAYRTHVGLVVDNLYTKGQKEPEVTKHHLHAQIQRLVAKYNSVAGFHHGKGLIILLPEDSDNEDDNDLN</sequence>